<evidence type="ECO:0000256" key="5">
    <source>
        <dbReference type="ARBA" id="ARBA00023163"/>
    </source>
</evidence>
<dbReference type="Proteomes" id="UP001183682">
    <property type="component" value="Unassembled WGS sequence"/>
</dbReference>
<dbReference type="SUPFAM" id="SSF52540">
    <property type="entry name" value="P-loop containing nucleoside triphosphate hydrolases"/>
    <property type="match status" value="1"/>
</dbReference>
<dbReference type="PROSITE" id="PS50045">
    <property type="entry name" value="SIGMA54_INTERACT_4"/>
    <property type="match status" value="1"/>
</dbReference>
<dbReference type="Gene3D" id="1.10.8.60">
    <property type="match status" value="1"/>
</dbReference>
<evidence type="ECO:0000256" key="2">
    <source>
        <dbReference type="ARBA" id="ARBA00022840"/>
    </source>
</evidence>
<dbReference type="Pfam" id="PF02954">
    <property type="entry name" value="HTH_8"/>
    <property type="match status" value="1"/>
</dbReference>
<dbReference type="GO" id="GO:0043565">
    <property type="term" value="F:sequence-specific DNA binding"/>
    <property type="evidence" value="ECO:0007669"/>
    <property type="project" value="InterPro"/>
</dbReference>
<reference evidence="7" key="1">
    <citation type="submission" date="2023-03" db="EMBL/GenBank/DDBJ databases">
        <authorList>
            <person name="Shen W."/>
            <person name="Cai J."/>
        </authorList>
    </citation>
    <scope>NUCLEOTIDE SEQUENCE</scope>
    <source>
        <strain evidence="7">K69-2</strain>
    </source>
</reference>
<dbReference type="SUPFAM" id="SSF46689">
    <property type="entry name" value="Homeodomain-like"/>
    <property type="match status" value="1"/>
</dbReference>
<keyword evidence="2" id="KW-0067">ATP-binding</keyword>
<dbReference type="InterPro" id="IPR002197">
    <property type="entry name" value="HTH_Fis"/>
</dbReference>
<keyword evidence="3" id="KW-0805">Transcription regulation</keyword>
<feature type="domain" description="Sigma-54 factor interaction" evidence="6">
    <location>
        <begin position="311"/>
        <end position="507"/>
    </location>
</feature>
<comment type="caution">
    <text evidence="7">The sequence shown here is derived from an EMBL/GenBank/DDBJ whole genome shotgun (WGS) entry which is preliminary data.</text>
</comment>
<proteinExistence type="predicted"/>
<dbReference type="Gene3D" id="1.10.10.60">
    <property type="entry name" value="Homeodomain-like"/>
    <property type="match status" value="1"/>
</dbReference>
<dbReference type="InterPro" id="IPR058031">
    <property type="entry name" value="AAA_lid_NorR"/>
</dbReference>
<dbReference type="Gene3D" id="3.40.50.300">
    <property type="entry name" value="P-loop containing nucleotide triphosphate hydrolases"/>
    <property type="match status" value="1"/>
</dbReference>
<dbReference type="SUPFAM" id="SSF159800">
    <property type="entry name" value="PrpR receptor domain-like"/>
    <property type="match status" value="1"/>
</dbReference>
<dbReference type="PANTHER" id="PTHR32071">
    <property type="entry name" value="TRANSCRIPTIONAL REGULATORY PROTEIN"/>
    <property type="match status" value="1"/>
</dbReference>
<dbReference type="GO" id="GO:0006355">
    <property type="term" value="P:regulation of DNA-templated transcription"/>
    <property type="evidence" value="ECO:0007669"/>
    <property type="project" value="InterPro"/>
</dbReference>
<evidence type="ECO:0000313" key="8">
    <source>
        <dbReference type="Proteomes" id="UP001183682"/>
    </source>
</evidence>
<dbReference type="RefSeq" id="WP_311810126.1">
    <property type="nucleotide sequence ID" value="NZ_JALLMZ010000013.1"/>
</dbReference>
<dbReference type="InterPro" id="IPR010524">
    <property type="entry name" value="Sig_transdc_resp-reg_PrpR_N"/>
</dbReference>
<evidence type="ECO:0000256" key="4">
    <source>
        <dbReference type="ARBA" id="ARBA00023125"/>
    </source>
</evidence>
<dbReference type="GO" id="GO:0005524">
    <property type="term" value="F:ATP binding"/>
    <property type="evidence" value="ECO:0007669"/>
    <property type="project" value="UniProtKB-KW"/>
</dbReference>
<dbReference type="AlphaFoldDB" id="A0AAE4HVL3"/>
<evidence type="ECO:0000259" key="6">
    <source>
        <dbReference type="PROSITE" id="PS50045"/>
    </source>
</evidence>
<evidence type="ECO:0000256" key="1">
    <source>
        <dbReference type="ARBA" id="ARBA00022741"/>
    </source>
</evidence>
<keyword evidence="1" id="KW-0547">Nucleotide-binding</keyword>
<dbReference type="GO" id="GO:0000156">
    <property type="term" value="F:phosphorelay response regulator activity"/>
    <property type="evidence" value="ECO:0007669"/>
    <property type="project" value="InterPro"/>
</dbReference>
<evidence type="ECO:0000256" key="3">
    <source>
        <dbReference type="ARBA" id="ARBA00023015"/>
    </source>
</evidence>
<dbReference type="Pfam" id="PF00158">
    <property type="entry name" value="Sigma54_activat"/>
    <property type="match status" value="1"/>
</dbReference>
<sequence length="592" mass="67879">MKRKILGIAPYEELNHSMHMIGEQYPEVETTIFTADLVEGQNLAAKLYTDGYDAIISRGGTAKLIRKVVSLPVIDVSLSIYDVLSSIRLAENYTQNFAIVGYPSITEKAHLLCDLLGYKIEIHTIDETIDANEILDALTEKNYELILCDAITNRIALLKSLNTILITSGLESIKSAYEDALSIIDHVQQVKHKKEILEKGILSQQQDLLLYDDTYTIEFSTLEPDFAEEILKVLQAKPEKKEIQHYSQTQNKYVSLLVKPYTVDQQHYHSCAVQENSAPPVTNKLDITYQKKTEVADSFSKKLLFSQFIPERVKQEVKNYEDYYSSYLVFGESGTAKKNIAYQIYLNQTKNTNYLISINCKLVTDKLWKFLVNATNGPFVDSHNTIFFENVEQLNAAAIERIVSLIKTTNVRNHNQLIFTYDNNKAADQTTFNRLASQLNCAKIYAPAIRERKNELSIITTLLLNKMNIACNKEIMGFEPKALESFIAFDWPGNFDQLQYCIKELVVNARTHYITEHQVTELLNKERLVQNFTHLKDHFTAKNPLHHPTLFDYTKEIILSVLEQNEGNQTKTANQLGISRTTLWRYLKEEQL</sequence>
<name>A0AAE4HVL3_ENTGA</name>
<keyword evidence="5" id="KW-0804">Transcription</keyword>
<evidence type="ECO:0000313" key="7">
    <source>
        <dbReference type="EMBL" id="MDT2691874.1"/>
    </source>
</evidence>
<dbReference type="Pfam" id="PF06506">
    <property type="entry name" value="PrpR_N"/>
    <property type="match status" value="1"/>
</dbReference>
<organism evidence="7 8">
    <name type="scientific">Enterococcus gallinarum</name>
    <dbReference type="NCBI Taxonomy" id="1353"/>
    <lineage>
        <taxon>Bacteria</taxon>
        <taxon>Bacillati</taxon>
        <taxon>Bacillota</taxon>
        <taxon>Bacilli</taxon>
        <taxon>Lactobacillales</taxon>
        <taxon>Enterococcaceae</taxon>
        <taxon>Enterococcus</taxon>
    </lineage>
</organism>
<keyword evidence="4" id="KW-0238">DNA-binding</keyword>
<protein>
    <submittedName>
        <fullName evidence="7">PrpR N-terminal domain-containing protein</fullName>
    </submittedName>
</protein>
<gene>
    <name evidence="7" type="ORF">P7E30_17000</name>
</gene>
<dbReference type="InterPro" id="IPR027417">
    <property type="entry name" value="P-loop_NTPase"/>
</dbReference>
<dbReference type="InterPro" id="IPR002078">
    <property type="entry name" value="Sigma_54_int"/>
</dbReference>
<accession>A0AAE4HVL3</accession>
<dbReference type="EMBL" id="JARPZN010000023">
    <property type="protein sequence ID" value="MDT2691874.1"/>
    <property type="molecule type" value="Genomic_DNA"/>
</dbReference>
<dbReference type="Gene3D" id="3.40.50.10660">
    <property type="entry name" value="PrpR receptor domain-like"/>
    <property type="match status" value="1"/>
</dbReference>
<dbReference type="Pfam" id="PF25601">
    <property type="entry name" value="AAA_lid_14"/>
    <property type="match status" value="1"/>
</dbReference>
<dbReference type="PANTHER" id="PTHR32071:SF117">
    <property type="entry name" value="PTS-DEPENDENT DIHYDROXYACETONE KINASE OPERON REGULATORY PROTEIN-RELATED"/>
    <property type="match status" value="1"/>
</dbReference>
<dbReference type="PRINTS" id="PR01590">
    <property type="entry name" value="HTHFIS"/>
</dbReference>
<dbReference type="InterPro" id="IPR009057">
    <property type="entry name" value="Homeodomain-like_sf"/>
</dbReference>
<dbReference type="Gene3D" id="3.40.50.2300">
    <property type="match status" value="1"/>
</dbReference>